<evidence type="ECO:0000313" key="2">
    <source>
        <dbReference type="Proteomes" id="UP001175211"/>
    </source>
</evidence>
<gene>
    <name evidence="1" type="ORF">EV420DRAFT_1487105</name>
</gene>
<dbReference type="RefSeq" id="XP_060322585.1">
    <property type="nucleotide sequence ID" value="XM_060470484.1"/>
</dbReference>
<reference evidence="1" key="1">
    <citation type="submission" date="2023-06" db="EMBL/GenBank/DDBJ databases">
        <authorList>
            <consortium name="Lawrence Berkeley National Laboratory"/>
            <person name="Ahrendt S."/>
            <person name="Sahu N."/>
            <person name="Indic B."/>
            <person name="Wong-Bajracharya J."/>
            <person name="Merenyi Z."/>
            <person name="Ke H.-M."/>
            <person name="Monk M."/>
            <person name="Kocsube S."/>
            <person name="Drula E."/>
            <person name="Lipzen A."/>
            <person name="Balint B."/>
            <person name="Henrissat B."/>
            <person name="Andreopoulos B."/>
            <person name="Martin F.M."/>
            <person name="Harder C.B."/>
            <person name="Rigling D."/>
            <person name="Ford K.L."/>
            <person name="Foster G.D."/>
            <person name="Pangilinan J."/>
            <person name="Papanicolaou A."/>
            <person name="Barry K."/>
            <person name="LaButti K."/>
            <person name="Viragh M."/>
            <person name="Koriabine M."/>
            <person name="Yan M."/>
            <person name="Riley R."/>
            <person name="Champramary S."/>
            <person name="Plett K.L."/>
            <person name="Tsai I.J."/>
            <person name="Slot J."/>
            <person name="Sipos G."/>
            <person name="Plett J."/>
            <person name="Nagy L.G."/>
            <person name="Grigoriev I.V."/>
        </authorList>
    </citation>
    <scope>NUCLEOTIDE SEQUENCE</scope>
    <source>
        <strain evidence="1">CCBAS 213</strain>
    </source>
</reference>
<organism evidence="1 2">
    <name type="scientific">Armillaria tabescens</name>
    <name type="common">Ringless honey mushroom</name>
    <name type="synonym">Agaricus tabescens</name>
    <dbReference type="NCBI Taxonomy" id="1929756"/>
    <lineage>
        <taxon>Eukaryota</taxon>
        <taxon>Fungi</taxon>
        <taxon>Dikarya</taxon>
        <taxon>Basidiomycota</taxon>
        <taxon>Agaricomycotina</taxon>
        <taxon>Agaricomycetes</taxon>
        <taxon>Agaricomycetidae</taxon>
        <taxon>Agaricales</taxon>
        <taxon>Marasmiineae</taxon>
        <taxon>Physalacriaceae</taxon>
        <taxon>Desarmillaria</taxon>
    </lineage>
</organism>
<dbReference type="AlphaFoldDB" id="A0AA39JB21"/>
<dbReference type="EMBL" id="JAUEPS010000111">
    <property type="protein sequence ID" value="KAK0437428.1"/>
    <property type="molecule type" value="Genomic_DNA"/>
</dbReference>
<protein>
    <submittedName>
        <fullName evidence="1">Uncharacterized protein</fullName>
    </submittedName>
</protein>
<name>A0AA39JB21_ARMTA</name>
<proteinExistence type="predicted"/>
<accession>A0AA39JB21</accession>
<keyword evidence="2" id="KW-1185">Reference proteome</keyword>
<comment type="caution">
    <text evidence="1">The sequence shown here is derived from an EMBL/GenBank/DDBJ whole genome shotgun (WGS) entry which is preliminary data.</text>
</comment>
<sequence>MFGLCAWPFLIGTLCRYQHQHQHHSLVLSKVEKKLSKLCAFGSGEKGQLGNSTAGKRIMTVNKTGFDIVYKLVLVKDLGPEKIMQLSSVPFMSGDTTALGK</sequence>
<evidence type="ECO:0000313" key="1">
    <source>
        <dbReference type="EMBL" id="KAK0437428.1"/>
    </source>
</evidence>
<dbReference type="Proteomes" id="UP001175211">
    <property type="component" value="Unassembled WGS sequence"/>
</dbReference>
<dbReference type="GeneID" id="85354032"/>